<comment type="caution">
    <text evidence="2">The sequence shown here is derived from an EMBL/GenBank/DDBJ whole genome shotgun (WGS) entry which is preliminary data.</text>
</comment>
<dbReference type="AlphaFoldDB" id="A0A438ESS1"/>
<sequence>MIWASRNRILVSFYALSNTIGFFVSLDMILVLTSKFPMCWGLVVAVHAIAVNYTISIVGITPSGGMKIASAVLCITLLLAIRLTSRCIRTRSSVLYAASVHQRADTPKMTSWEWFYLFKSKITFRTPVSCSSCWGGAINNDRNPYTAMAY</sequence>
<reference evidence="2 3" key="1">
    <citation type="journal article" date="2018" name="PLoS Genet.">
        <title>Population sequencing reveals clonal diversity and ancestral inbreeding in the grapevine cultivar Chardonnay.</title>
        <authorList>
            <person name="Roach M.J."/>
            <person name="Johnson D.L."/>
            <person name="Bohlmann J."/>
            <person name="van Vuuren H.J."/>
            <person name="Jones S.J."/>
            <person name="Pretorius I.S."/>
            <person name="Schmidt S.A."/>
            <person name="Borneman A.R."/>
        </authorList>
    </citation>
    <scope>NUCLEOTIDE SEQUENCE [LARGE SCALE GENOMIC DNA]</scope>
    <source>
        <strain evidence="3">cv. Chardonnay</strain>
        <tissue evidence="2">Leaf</tissue>
    </source>
</reference>
<evidence type="ECO:0000313" key="2">
    <source>
        <dbReference type="EMBL" id="RVW50791.1"/>
    </source>
</evidence>
<feature type="transmembrane region" description="Helical" evidence="1">
    <location>
        <begin position="12"/>
        <end position="32"/>
    </location>
</feature>
<keyword evidence="1" id="KW-0812">Transmembrane</keyword>
<keyword evidence="1" id="KW-1133">Transmembrane helix</keyword>
<dbReference type="Proteomes" id="UP000288805">
    <property type="component" value="Unassembled WGS sequence"/>
</dbReference>
<evidence type="ECO:0000313" key="3">
    <source>
        <dbReference type="Proteomes" id="UP000288805"/>
    </source>
</evidence>
<feature type="transmembrane region" description="Helical" evidence="1">
    <location>
        <begin position="66"/>
        <end position="83"/>
    </location>
</feature>
<name>A0A438ESS1_VITVI</name>
<dbReference type="EMBL" id="QGNW01001192">
    <property type="protein sequence ID" value="RVW50791.1"/>
    <property type="molecule type" value="Genomic_DNA"/>
</dbReference>
<protein>
    <submittedName>
        <fullName evidence="2">Uncharacterized protein</fullName>
    </submittedName>
</protein>
<keyword evidence="1" id="KW-0472">Membrane</keyword>
<gene>
    <name evidence="2" type="ORF">CK203_076878</name>
</gene>
<feature type="transmembrane region" description="Helical" evidence="1">
    <location>
        <begin position="39"/>
        <end position="60"/>
    </location>
</feature>
<proteinExistence type="predicted"/>
<accession>A0A438ESS1</accession>
<organism evidence="2 3">
    <name type="scientific">Vitis vinifera</name>
    <name type="common">Grape</name>
    <dbReference type="NCBI Taxonomy" id="29760"/>
    <lineage>
        <taxon>Eukaryota</taxon>
        <taxon>Viridiplantae</taxon>
        <taxon>Streptophyta</taxon>
        <taxon>Embryophyta</taxon>
        <taxon>Tracheophyta</taxon>
        <taxon>Spermatophyta</taxon>
        <taxon>Magnoliopsida</taxon>
        <taxon>eudicotyledons</taxon>
        <taxon>Gunneridae</taxon>
        <taxon>Pentapetalae</taxon>
        <taxon>rosids</taxon>
        <taxon>Vitales</taxon>
        <taxon>Vitaceae</taxon>
        <taxon>Viteae</taxon>
        <taxon>Vitis</taxon>
    </lineage>
</organism>
<evidence type="ECO:0000256" key="1">
    <source>
        <dbReference type="SAM" id="Phobius"/>
    </source>
</evidence>